<dbReference type="PANTHER" id="PTHR36440">
    <property type="entry name" value="PUTATIVE (AFU_ORTHOLOGUE AFUA_8G07350)-RELATED"/>
    <property type="match status" value="1"/>
</dbReference>
<evidence type="ECO:0000313" key="3">
    <source>
        <dbReference type="Proteomes" id="UP000271700"/>
    </source>
</evidence>
<keyword evidence="3" id="KW-1185">Reference proteome</keyword>
<dbReference type="Gene3D" id="2.60.120.10">
    <property type="entry name" value="Jelly Rolls"/>
    <property type="match status" value="1"/>
</dbReference>
<proteinExistence type="predicted"/>
<feature type="domain" description="Cupin type-2" evidence="1">
    <location>
        <begin position="50"/>
        <end position="116"/>
    </location>
</feature>
<gene>
    <name evidence="2" type="ORF">CLV75_0869</name>
</gene>
<evidence type="ECO:0000313" key="2">
    <source>
        <dbReference type="EMBL" id="RLK10882.1"/>
    </source>
</evidence>
<protein>
    <submittedName>
        <fullName evidence="2">Quercetin dioxygenase-like cupin family protein</fullName>
    </submittedName>
</protein>
<organism evidence="2 3">
    <name type="scientific">Ruegeria conchae</name>
    <dbReference type="NCBI Taxonomy" id="981384"/>
    <lineage>
        <taxon>Bacteria</taxon>
        <taxon>Pseudomonadati</taxon>
        <taxon>Pseudomonadota</taxon>
        <taxon>Alphaproteobacteria</taxon>
        <taxon>Rhodobacterales</taxon>
        <taxon>Roseobacteraceae</taxon>
        <taxon>Ruegeria</taxon>
    </lineage>
</organism>
<keyword evidence="2" id="KW-0223">Dioxygenase</keyword>
<dbReference type="STRING" id="981384.GCA_000192475_03538"/>
<keyword evidence="2" id="KW-0560">Oxidoreductase</keyword>
<dbReference type="GO" id="GO:0051213">
    <property type="term" value="F:dioxygenase activity"/>
    <property type="evidence" value="ECO:0007669"/>
    <property type="project" value="UniProtKB-KW"/>
</dbReference>
<evidence type="ECO:0000259" key="1">
    <source>
        <dbReference type="Pfam" id="PF07883"/>
    </source>
</evidence>
<comment type="caution">
    <text evidence="2">The sequence shown here is derived from an EMBL/GenBank/DDBJ whole genome shotgun (WGS) entry which is preliminary data.</text>
</comment>
<dbReference type="AlphaFoldDB" id="A0A497ZSZ6"/>
<dbReference type="InterPro" id="IPR013096">
    <property type="entry name" value="Cupin_2"/>
</dbReference>
<sequence length="172" mass="18203">MYHNDAFIEVKGAVEMTESRPRTYHLLGNLLTFHAFPAETGDRCTIVEIKTAPGAGAPLNHHAGEDESFYVLEGEFEFFLNGETSKVSIGDFVKVPDGAVHAFTCIGQSPGRLLCVNAPGAMHDTFFTEAGEAMPDGTTDIPAPDGPPDIPAIMAVAEKTGMTILAPQGAPA</sequence>
<accession>A0A497ZSZ6</accession>
<dbReference type="Pfam" id="PF07883">
    <property type="entry name" value="Cupin_2"/>
    <property type="match status" value="1"/>
</dbReference>
<dbReference type="InterPro" id="IPR011051">
    <property type="entry name" value="RmlC_Cupin_sf"/>
</dbReference>
<dbReference type="InterPro" id="IPR053146">
    <property type="entry name" value="QDO-like"/>
</dbReference>
<dbReference type="SUPFAM" id="SSF51182">
    <property type="entry name" value="RmlC-like cupins"/>
    <property type="match status" value="1"/>
</dbReference>
<name>A0A497ZSZ6_9RHOB</name>
<dbReference type="PANTHER" id="PTHR36440:SF1">
    <property type="entry name" value="PUTATIVE (AFU_ORTHOLOGUE AFUA_8G07350)-RELATED"/>
    <property type="match status" value="1"/>
</dbReference>
<reference evidence="2 3" key="1">
    <citation type="submission" date="2018-10" db="EMBL/GenBank/DDBJ databases">
        <title>Genomic Encyclopedia of Archaeal and Bacterial Type Strains, Phase II (KMG-II): from individual species to whole genera.</title>
        <authorList>
            <person name="Goeker M."/>
        </authorList>
    </citation>
    <scope>NUCLEOTIDE SEQUENCE [LARGE SCALE GENOMIC DNA]</scope>
    <source>
        <strain evidence="2 3">DSM 29317</strain>
    </source>
</reference>
<dbReference type="EMBL" id="RCCT01000001">
    <property type="protein sequence ID" value="RLK10882.1"/>
    <property type="molecule type" value="Genomic_DNA"/>
</dbReference>
<dbReference type="InterPro" id="IPR014710">
    <property type="entry name" value="RmlC-like_jellyroll"/>
</dbReference>
<dbReference type="Proteomes" id="UP000271700">
    <property type="component" value="Unassembled WGS sequence"/>
</dbReference>